<organism evidence="2">
    <name type="scientific">Aphanomyces astaci</name>
    <name type="common">Crayfish plague agent</name>
    <dbReference type="NCBI Taxonomy" id="112090"/>
    <lineage>
        <taxon>Eukaryota</taxon>
        <taxon>Sar</taxon>
        <taxon>Stramenopiles</taxon>
        <taxon>Oomycota</taxon>
        <taxon>Saprolegniomycetes</taxon>
        <taxon>Saprolegniales</taxon>
        <taxon>Verrucalvaceae</taxon>
        <taxon>Aphanomyces</taxon>
    </lineage>
</organism>
<dbReference type="AlphaFoldDB" id="W4GXU0"/>
<gene>
    <name evidence="2" type="ORF">H257_04444</name>
</gene>
<dbReference type="VEuPathDB" id="FungiDB:H257_04444"/>
<accession>W4GXU0</accession>
<proteinExistence type="predicted"/>
<reference evidence="2" key="1">
    <citation type="submission" date="2013-12" db="EMBL/GenBank/DDBJ databases">
        <title>The Genome Sequence of Aphanomyces astaci APO3.</title>
        <authorList>
            <consortium name="The Broad Institute Genomics Platform"/>
            <person name="Russ C."/>
            <person name="Tyler B."/>
            <person name="van West P."/>
            <person name="Dieguez-Uribeondo J."/>
            <person name="Young S.K."/>
            <person name="Zeng Q."/>
            <person name="Gargeya S."/>
            <person name="Fitzgerald M."/>
            <person name="Abouelleil A."/>
            <person name="Alvarado L."/>
            <person name="Chapman S.B."/>
            <person name="Gainer-Dewar J."/>
            <person name="Goldberg J."/>
            <person name="Griggs A."/>
            <person name="Gujja S."/>
            <person name="Hansen M."/>
            <person name="Howarth C."/>
            <person name="Imamovic A."/>
            <person name="Ireland A."/>
            <person name="Larimer J."/>
            <person name="McCowan C."/>
            <person name="Murphy C."/>
            <person name="Pearson M."/>
            <person name="Poon T.W."/>
            <person name="Priest M."/>
            <person name="Roberts A."/>
            <person name="Saif S."/>
            <person name="Shea T."/>
            <person name="Sykes S."/>
            <person name="Wortman J."/>
            <person name="Nusbaum C."/>
            <person name="Birren B."/>
        </authorList>
    </citation>
    <scope>NUCLEOTIDE SEQUENCE [LARGE SCALE GENOMIC DNA]</scope>
    <source>
        <strain evidence="2">APO3</strain>
    </source>
</reference>
<dbReference type="GeneID" id="20806440"/>
<protein>
    <submittedName>
        <fullName evidence="2">Uncharacterized protein</fullName>
    </submittedName>
</protein>
<evidence type="ECO:0000256" key="1">
    <source>
        <dbReference type="SAM" id="MobiDB-lite"/>
    </source>
</evidence>
<dbReference type="EMBL" id="KI913120">
    <property type="protein sequence ID" value="ETV83834.1"/>
    <property type="molecule type" value="Genomic_DNA"/>
</dbReference>
<dbReference type="OrthoDB" id="63425at2759"/>
<feature type="region of interest" description="Disordered" evidence="1">
    <location>
        <begin position="64"/>
        <end position="84"/>
    </location>
</feature>
<sequence>MRTRSRTRAALRQQHSKDDNHAPINITVNIHIHVNQEVVLLQTGLPEPQPRYLTRLQRQRLSTQLSTSKLSTQSGTFQSNDNSARRIEHTVTKPAPTQRRPVVENPKAKRRRVDVDSLMVELTSMSMGARPPPLQIGYSTAAMTTPRNPFKIFTPQATTPPDISRFMDHCQLQPTPTDELSDAVASMQLCRVEDDMDATLTQFTSLSLQAPCASRYDDSHFLHHLLDKRLSLHGP</sequence>
<evidence type="ECO:0000313" key="2">
    <source>
        <dbReference type="EMBL" id="ETV83834.1"/>
    </source>
</evidence>
<feature type="compositionally biased region" description="Low complexity" evidence="1">
    <location>
        <begin position="64"/>
        <end position="74"/>
    </location>
</feature>
<dbReference type="RefSeq" id="XP_009827264.1">
    <property type="nucleotide sequence ID" value="XM_009828962.1"/>
</dbReference>
<feature type="region of interest" description="Disordered" evidence="1">
    <location>
        <begin position="1"/>
        <end position="22"/>
    </location>
</feature>
<name>W4GXU0_APHAT</name>